<keyword evidence="2" id="KW-1185">Reference proteome</keyword>
<dbReference type="AlphaFoldDB" id="A0A1A9QCM3"/>
<accession>A0A1A9QCM3</accession>
<comment type="caution">
    <text evidence="1">The sequence shown here is derived from an EMBL/GenBank/DDBJ whole genome shotgun (WGS) entry which is preliminary data.</text>
</comment>
<protein>
    <submittedName>
        <fullName evidence="1">Uncharacterized protein</fullName>
    </submittedName>
</protein>
<organism evidence="1 2">
    <name type="scientific">Candidatus Mycoplasma haematobovis</name>
    <dbReference type="NCBI Taxonomy" id="432608"/>
    <lineage>
        <taxon>Bacteria</taxon>
        <taxon>Bacillati</taxon>
        <taxon>Mycoplasmatota</taxon>
        <taxon>Mollicutes</taxon>
        <taxon>Mycoplasmataceae</taxon>
        <taxon>Mycoplasma</taxon>
    </lineage>
</organism>
<dbReference type="STRING" id="432608.A6V39_05555"/>
<name>A0A1A9QCM3_9MOLU</name>
<gene>
    <name evidence="1" type="ORF">A6V39_05555</name>
</gene>
<reference evidence="2" key="1">
    <citation type="submission" date="2016-04" db="EMBL/GenBank/DDBJ databases">
        <authorList>
            <person name="Quiroz-Castaneda R.E."/>
            <person name="Martinez-Ocampo F."/>
        </authorList>
    </citation>
    <scope>NUCLEOTIDE SEQUENCE [LARGE SCALE GENOMIC DNA]</scope>
    <source>
        <strain evidence="2">INIFAP01</strain>
    </source>
</reference>
<dbReference type="RefSeq" id="WP_187150747.1">
    <property type="nucleotide sequence ID" value="NZ_LWUJ01000018.1"/>
</dbReference>
<proteinExistence type="predicted"/>
<evidence type="ECO:0000313" key="1">
    <source>
        <dbReference type="EMBL" id="OAL09716.1"/>
    </source>
</evidence>
<evidence type="ECO:0000313" key="2">
    <source>
        <dbReference type="Proteomes" id="UP000077623"/>
    </source>
</evidence>
<dbReference type="Proteomes" id="UP000077623">
    <property type="component" value="Unassembled WGS sequence"/>
</dbReference>
<sequence>MDIQKFFNELWLSHFCKEPEVIEAKAKRKEKVYEDCLSILRGEWPIRPSLNDKIKEFNFIKMWKYSKIDSV</sequence>
<dbReference type="EMBL" id="LWUJ01000018">
    <property type="protein sequence ID" value="OAL09716.1"/>
    <property type="molecule type" value="Genomic_DNA"/>
</dbReference>